<feature type="transmembrane region" description="Helical" evidence="1">
    <location>
        <begin position="6"/>
        <end position="26"/>
    </location>
</feature>
<protein>
    <submittedName>
        <fullName evidence="2">Uncharacterized protein</fullName>
    </submittedName>
</protein>
<dbReference type="AlphaFoldDB" id="A0A147K8W8"/>
<keyword evidence="3" id="KW-1185">Reference proteome</keyword>
<accession>A0A147K8W8</accession>
<feature type="transmembrane region" description="Helical" evidence="1">
    <location>
        <begin position="33"/>
        <end position="52"/>
    </location>
</feature>
<reference evidence="2 3" key="1">
    <citation type="journal article" date="2016" name="Front. Microbiol.">
        <title>Microevolution Analysis of Bacillus coahuilensis Unveils Differences in Phosphorus Acquisition Strategies and Their Regulation.</title>
        <authorList>
            <person name="Gomez-Lunar Z."/>
            <person name="Hernandez-Gonzalez I."/>
            <person name="Rodriguez-Torres M.D."/>
            <person name="Souza V."/>
            <person name="Olmedo-Alvarez G."/>
        </authorList>
    </citation>
    <scope>NUCLEOTIDE SEQUENCE [LARGE SCALE GENOMIC DNA]</scope>
    <source>
        <strain evidence="3">p1.1.43</strain>
    </source>
</reference>
<feature type="transmembrane region" description="Helical" evidence="1">
    <location>
        <begin position="58"/>
        <end position="78"/>
    </location>
</feature>
<gene>
    <name evidence="2" type="ORF">Q75_07340</name>
</gene>
<proteinExistence type="predicted"/>
<dbReference type="Proteomes" id="UP000074108">
    <property type="component" value="Unassembled WGS sequence"/>
</dbReference>
<evidence type="ECO:0000256" key="1">
    <source>
        <dbReference type="SAM" id="Phobius"/>
    </source>
</evidence>
<dbReference type="PATRIC" id="fig|1150625.3.peg.1544"/>
<dbReference type="RefSeq" id="WP_059350925.1">
    <property type="nucleotide sequence ID" value="NZ_LDYG01000027.1"/>
</dbReference>
<organism evidence="2 3">
    <name type="scientific">Bacillus coahuilensis p1.1.43</name>
    <dbReference type="NCBI Taxonomy" id="1150625"/>
    <lineage>
        <taxon>Bacteria</taxon>
        <taxon>Bacillati</taxon>
        <taxon>Bacillota</taxon>
        <taxon>Bacilli</taxon>
        <taxon>Bacillales</taxon>
        <taxon>Bacillaceae</taxon>
        <taxon>Bacillus</taxon>
    </lineage>
</organism>
<comment type="caution">
    <text evidence="2">The sequence shown here is derived from an EMBL/GenBank/DDBJ whole genome shotgun (WGS) entry which is preliminary data.</text>
</comment>
<keyword evidence="1" id="KW-0472">Membrane</keyword>
<dbReference type="EMBL" id="LDYG01000027">
    <property type="protein sequence ID" value="KUP06761.1"/>
    <property type="molecule type" value="Genomic_DNA"/>
</dbReference>
<sequence length="84" mass="9712">MNLEKLLYHIGFFIFGSLLVLTFLQLHSHQGEALLFIFVGALLYGGLVFTFYRKKAFWLIGMIIVSLFTFASFLYIILFQSGQH</sequence>
<keyword evidence="1" id="KW-0812">Transmembrane</keyword>
<keyword evidence="1" id="KW-1133">Transmembrane helix</keyword>
<evidence type="ECO:0000313" key="2">
    <source>
        <dbReference type="EMBL" id="KUP06761.1"/>
    </source>
</evidence>
<name>A0A147K8W8_9BACI</name>
<evidence type="ECO:0000313" key="3">
    <source>
        <dbReference type="Proteomes" id="UP000074108"/>
    </source>
</evidence>